<evidence type="ECO:0000313" key="1">
    <source>
        <dbReference type="EMBL" id="KAF2015323.1"/>
    </source>
</evidence>
<dbReference type="AlphaFoldDB" id="A0A6A5XQW7"/>
<accession>A0A6A5XQW7</accession>
<gene>
    <name evidence="1" type="ORF">BU24DRAFT_408548</name>
</gene>
<dbReference type="EMBL" id="ML978069">
    <property type="protein sequence ID" value="KAF2015323.1"/>
    <property type="molecule type" value="Genomic_DNA"/>
</dbReference>
<dbReference type="Proteomes" id="UP000799778">
    <property type="component" value="Unassembled WGS sequence"/>
</dbReference>
<sequence>MSSSTPFAPSSANTGQHEDHTHAIAFLYSDKTTFLFVDCEYHTWLLGELLRHQSTSDSIDDVKIGVKQLGTEANPLIYDKPWLLEDRNVYRNTHHSFDDYIRTDSWWTGWIRCCDFHHGYPANQRRICRTSLALWKWMEEEKHKIGSPRSKSGHDRFPDYILQTLS</sequence>
<proteinExistence type="predicted"/>
<name>A0A6A5XQW7_9PLEO</name>
<organism evidence="1 2">
    <name type="scientific">Aaosphaeria arxii CBS 175.79</name>
    <dbReference type="NCBI Taxonomy" id="1450172"/>
    <lineage>
        <taxon>Eukaryota</taxon>
        <taxon>Fungi</taxon>
        <taxon>Dikarya</taxon>
        <taxon>Ascomycota</taxon>
        <taxon>Pezizomycotina</taxon>
        <taxon>Dothideomycetes</taxon>
        <taxon>Pleosporomycetidae</taxon>
        <taxon>Pleosporales</taxon>
        <taxon>Pleosporales incertae sedis</taxon>
        <taxon>Aaosphaeria</taxon>
    </lineage>
</organism>
<dbReference type="GeneID" id="54283262"/>
<reference evidence="1" key="1">
    <citation type="journal article" date="2020" name="Stud. Mycol.">
        <title>101 Dothideomycetes genomes: a test case for predicting lifestyles and emergence of pathogens.</title>
        <authorList>
            <person name="Haridas S."/>
            <person name="Albert R."/>
            <person name="Binder M."/>
            <person name="Bloem J."/>
            <person name="Labutti K."/>
            <person name="Salamov A."/>
            <person name="Andreopoulos B."/>
            <person name="Baker S."/>
            <person name="Barry K."/>
            <person name="Bills G."/>
            <person name="Bluhm B."/>
            <person name="Cannon C."/>
            <person name="Castanera R."/>
            <person name="Culley D."/>
            <person name="Daum C."/>
            <person name="Ezra D."/>
            <person name="Gonzalez J."/>
            <person name="Henrissat B."/>
            <person name="Kuo A."/>
            <person name="Liang C."/>
            <person name="Lipzen A."/>
            <person name="Lutzoni F."/>
            <person name="Magnuson J."/>
            <person name="Mondo S."/>
            <person name="Nolan M."/>
            <person name="Ohm R."/>
            <person name="Pangilinan J."/>
            <person name="Park H.-J."/>
            <person name="Ramirez L."/>
            <person name="Alfaro M."/>
            <person name="Sun H."/>
            <person name="Tritt A."/>
            <person name="Yoshinaga Y."/>
            <person name="Zwiers L.-H."/>
            <person name="Turgeon B."/>
            <person name="Goodwin S."/>
            <person name="Spatafora J."/>
            <person name="Crous P."/>
            <person name="Grigoriev I."/>
        </authorList>
    </citation>
    <scope>NUCLEOTIDE SEQUENCE</scope>
    <source>
        <strain evidence="1">CBS 175.79</strain>
    </source>
</reference>
<protein>
    <submittedName>
        <fullName evidence="1">Uncharacterized protein</fullName>
    </submittedName>
</protein>
<dbReference type="RefSeq" id="XP_033383662.1">
    <property type="nucleotide sequence ID" value="XM_033525865.1"/>
</dbReference>
<evidence type="ECO:0000313" key="2">
    <source>
        <dbReference type="Proteomes" id="UP000799778"/>
    </source>
</evidence>
<keyword evidence="2" id="KW-1185">Reference proteome</keyword>